<reference evidence="3" key="1">
    <citation type="submission" date="2016-06" db="EMBL/GenBank/DDBJ databases">
        <title>Parallel loss of symbiosis genes in relatives of nitrogen-fixing non-legume Parasponia.</title>
        <authorList>
            <person name="Van Velzen R."/>
            <person name="Holmer R."/>
            <person name="Bu F."/>
            <person name="Rutten L."/>
            <person name="Van Zeijl A."/>
            <person name="Liu W."/>
            <person name="Santuari L."/>
            <person name="Cao Q."/>
            <person name="Sharma T."/>
            <person name="Shen D."/>
            <person name="Roswanjaya Y."/>
            <person name="Wardhani T."/>
            <person name="Kalhor M.S."/>
            <person name="Jansen J."/>
            <person name="Van den Hoogen J."/>
            <person name="Gungor B."/>
            <person name="Hartog M."/>
            <person name="Hontelez J."/>
            <person name="Verver J."/>
            <person name="Yang W.-C."/>
            <person name="Schijlen E."/>
            <person name="Repin R."/>
            <person name="Schilthuizen M."/>
            <person name="Schranz E."/>
            <person name="Heidstra R."/>
            <person name="Miyata K."/>
            <person name="Fedorova E."/>
            <person name="Kohlen W."/>
            <person name="Bisseling T."/>
            <person name="Smit S."/>
            <person name="Geurts R."/>
        </authorList>
    </citation>
    <scope>NUCLEOTIDE SEQUENCE [LARGE SCALE GENOMIC DNA]</scope>
    <source>
        <strain evidence="3">cv. RG33-2</strain>
    </source>
</reference>
<evidence type="ECO:0000313" key="3">
    <source>
        <dbReference type="Proteomes" id="UP000237000"/>
    </source>
</evidence>
<feature type="region of interest" description="Disordered" evidence="1">
    <location>
        <begin position="111"/>
        <end position="156"/>
    </location>
</feature>
<protein>
    <recommendedName>
        <fullName evidence="4">Retrotransposon Copia-like N-terminal domain-containing protein</fullName>
    </recommendedName>
</protein>
<dbReference type="InParanoid" id="A0A2P5BCJ3"/>
<keyword evidence="3" id="KW-1185">Reference proteome</keyword>
<name>A0A2P5BCJ3_TREOI</name>
<evidence type="ECO:0000313" key="2">
    <source>
        <dbReference type="EMBL" id="PON46519.1"/>
    </source>
</evidence>
<dbReference type="Proteomes" id="UP000237000">
    <property type="component" value="Unassembled WGS sequence"/>
</dbReference>
<evidence type="ECO:0000256" key="1">
    <source>
        <dbReference type="SAM" id="MobiDB-lite"/>
    </source>
</evidence>
<dbReference type="AlphaFoldDB" id="A0A2P5BCJ3"/>
<dbReference type="EMBL" id="JXTC01000552">
    <property type="protein sequence ID" value="PON46519.1"/>
    <property type="molecule type" value="Genomic_DNA"/>
</dbReference>
<feature type="compositionally biased region" description="Low complexity" evidence="1">
    <location>
        <begin position="111"/>
        <end position="125"/>
    </location>
</feature>
<evidence type="ECO:0008006" key="4">
    <source>
        <dbReference type="Google" id="ProtNLM"/>
    </source>
</evidence>
<feature type="compositionally biased region" description="Pro residues" evidence="1">
    <location>
        <begin position="142"/>
        <end position="151"/>
    </location>
</feature>
<organism evidence="2 3">
    <name type="scientific">Trema orientale</name>
    <name type="common">Charcoal tree</name>
    <name type="synonym">Celtis orientalis</name>
    <dbReference type="NCBI Taxonomy" id="63057"/>
    <lineage>
        <taxon>Eukaryota</taxon>
        <taxon>Viridiplantae</taxon>
        <taxon>Streptophyta</taxon>
        <taxon>Embryophyta</taxon>
        <taxon>Tracheophyta</taxon>
        <taxon>Spermatophyta</taxon>
        <taxon>Magnoliopsida</taxon>
        <taxon>eudicotyledons</taxon>
        <taxon>Gunneridae</taxon>
        <taxon>Pentapetalae</taxon>
        <taxon>rosids</taxon>
        <taxon>fabids</taxon>
        <taxon>Rosales</taxon>
        <taxon>Cannabaceae</taxon>
        <taxon>Trema</taxon>
    </lineage>
</organism>
<comment type="caution">
    <text evidence="2">The sequence shown here is derived from an EMBL/GenBank/DDBJ whole genome shotgun (WGS) entry which is preliminary data.</text>
</comment>
<accession>A0A2P5BCJ3</accession>
<gene>
    <name evidence="2" type="ORF">TorRG33x02_325670</name>
</gene>
<proteinExistence type="predicted"/>
<sequence>MRAKGQNSRGVIERIVSVSYPDDCLLRDFAVLDTDVAVAGVAGAETPECEGLSGRYQNIAVFEGLAWCSGVKGPASATCRSFSARAIVQNRTRIAFLVSSLRIASGTLTAPMGSSSMGPPADSSSTGPPVDSSTEHTAPEYSVPPPAPLVPLVPGHPMQPINPANQLSTVRLDDGNFLTWKQQVLAGIHGLGLEEYILGLVECLPELLPMVNHRPGSVNPAYVFHQR</sequence>